<dbReference type="SUPFAM" id="SSF56672">
    <property type="entry name" value="DNA/RNA polymerases"/>
    <property type="match status" value="1"/>
</dbReference>
<proteinExistence type="predicted"/>
<evidence type="ECO:0000259" key="10">
    <source>
        <dbReference type="PROSITE" id="PS50878"/>
    </source>
</evidence>
<keyword evidence="4" id="KW-0804">Transcription</keyword>
<name>A0A803P119_CANSA</name>
<dbReference type="InterPro" id="IPR001878">
    <property type="entry name" value="Znf_CCHC"/>
</dbReference>
<dbReference type="InterPro" id="IPR000477">
    <property type="entry name" value="RT_dom"/>
</dbReference>
<comment type="subcellular location">
    <subcellularLocation>
        <location evidence="1">Nucleus</location>
    </subcellularLocation>
</comment>
<dbReference type="InterPro" id="IPR005175">
    <property type="entry name" value="PPC_dom"/>
</dbReference>
<dbReference type="Gene3D" id="3.30.420.10">
    <property type="entry name" value="Ribonuclease H-like superfamily/Ribonuclease H"/>
    <property type="match status" value="1"/>
</dbReference>
<accession>A0A803P119</accession>
<dbReference type="PROSITE" id="PS50878">
    <property type="entry name" value="RT_POL"/>
    <property type="match status" value="1"/>
</dbReference>
<dbReference type="Gene3D" id="3.60.10.10">
    <property type="entry name" value="Endonuclease/exonuclease/phosphatase"/>
    <property type="match status" value="1"/>
</dbReference>
<evidence type="ECO:0000256" key="4">
    <source>
        <dbReference type="ARBA" id="ARBA00023163"/>
    </source>
</evidence>
<dbReference type="InterPro" id="IPR026960">
    <property type="entry name" value="RVT-Znf"/>
</dbReference>
<dbReference type="Pfam" id="PF03479">
    <property type="entry name" value="PCC"/>
    <property type="match status" value="1"/>
</dbReference>
<dbReference type="Pfam" id="PF13456">
    <property type="entry name" value="RVT_3"/>
    <property type="match status" value="1"/>
</dbReference>
<evidence type="ECO:0000256" key="3">
    <source>
        <dbReference type="ARBA" id="ARBA00023125"/>
    </source>
</evidence>
<evidence type="ECO:0000256" key="1">
    <source>
        <dbReference type="ARBA" id="ARBA00004123"/>
    </source>
</evidence>
<feature type="compositionally biased region" description="Low complexity" evidence="7">
    <location>
        <begin position="137"/>
        <end position="151"/>
    </location>
</feature>
<evidence type="ECO:0000256" key="7">
    <source>
        <dbReference type="SAM" id="MobiDB-lite"/>
    </source>
</evidence>
<dbReference type="Pfam" id="PF00078">
    <property type="entry name" value="RVT_1"/>
    <property type="match status" value="1"/>
</dbReference>
<dbReference type="Gramene" id="evm.model.02.435">
    <property type="protein sequence ID" value="cds.evm.model.02.435"/>
    <property type="gene ID" value="evm.TU.02.435"/>
</dbReference>
<dbReference type="GO" id="GO:0003700">
    <property type="term" value="F:DNA-binding transcription factor activity"/>
    <property type="evidence" value="ECO:0007669"/>
    <property type="project" value="TreeGrafter"/>
</dbReference>
<organism evidence="12 13">
    <name type="scientific">Cannabis sativa</name>
    <name type="common">Hemp</name>
    <name type="synonym">Marijuana</name>
    <dbReference type="NCBI Taxonomy" id="3483"/>
    <lineage>
        <taxon>Eukaryota</taxon>
        <taxon>Viridiplantae</taxon>
        <taxon>Streptophyta</taxon>
        <taxon>Embryophyta</taxon>
        <taxon>Tracheophyta</taxon>
        <taxon>Spermatophyta</taxon>
        <taxon>Magnoliopsida</taxon>
        <taxon>eudicotyledons</taxon>
        <taxon>Gunneridae</taxon>
        <taxon>Pentapetalae</taxon>
        <taxon>rosids</taxon>
        <taxon>fabids</taxon>
        <taxon>Rosales</taxon>
        <taxon>Cannabaceae</taxon>
        <taxon>Cannabis</taxon>
    </lineage>
</organism>
<dbReference type="CDD" id="cd01650">
    <property type="entry name" value="RT_nLTR_like"/>
    <property type="match status" value="1"/>
</dbReference>
<keyword evidence="2" id="KW-0805">Transcription regulation</keyword>
<dbReference type="Pfam" id="PF13966">
    <property type="entry name" value="zf-RVT"/>
    <property type="match status" value="1"/>
</dbReference>
<dbReference type="InterPro" id="IPR014476">
    <property type="entry name" value="AHL15-29"/>
</dbReference>
<dbReference type="Pfam" id="PF14111">
    <property type="entry name" value="DUF4283"/>
    <property type="match status" value="1"/>
</dbReference>
<reference evidence="12" key="2">
    <citation type="submission" date="2021-03" db="UniProtKB">
        <authorList>
            <consortium name="EnsemblPlants"/>
        </authorList>
    </citation>
    <scope>IDENTIFICATION</scope>
</reference>
<evidence type="ECO:0000256" key="8">
    <source>
        <dbReference type="SAM" id="Phobius"/>
    </source>
</evidence>
<dbReference type="GO" id="GO:0005634">
    <property type="term" value="C:nucleus"/>
    <property type="evidence" value="ECO:0007669"/>
    <property type="project" value="UniProtKB-SubCell"/>
</dbReference>
<evidence type="ECO:0000313" key="12">
    <source>
        <dbReference type="EnsemblPlants" id="cds.evm.model.02.435"/>
    </source>
</evidence>
<dbReference type="FunFam" id="3.30.1330.80:FF:000001">
    <property type="entry name" value="AT-hook motif nuclear-localized protein"/>
    <property type="match status" value="1"/>
</dbReference>
<evidence type="ECO:0000256" key="6">
    <source>
        <dbReference type="PROSITE-ProRule" id="PRU00047"/>
    </source>
</evidence>
<dbReference type="InterPro" id="IPR002156">
    <property type="entry name" value="RNaseH_domain"/>
</dbReference>
<keyword evidence="5" id="KW-0539">Nucleus</keyword>
<keyword evidence="13" id="KW-1185">Reference proteome</keyword>
<feature type="transmembrane region" description="Helical" evidence="8">
    <location>
        <begin position="64"/>
        <end position="83"/>
    </location>
</feature>
<dbReference type="InterPro" id="IPR036691">
    <property type="entry name" value="Endo/exonu/phosph_ase_sf"/>
</dbReference>
<evidence type="ECO:0000259" key="11">
    <source>
        <dbReference type="PROSITE" id="PS51742"/>
    </source>
</evidence>
<evidence type="ECO:0000313" key="13">
    <source>
        <dbReference type="Proteomes" id="UP000596661"/>
    </source>
</evidence>
<dbReference type="EMBL" id="UZAU01000108">
    <property type="status" value="NOT_ANNOTATED_CDS"/>
    <property type="molecule type" value="Genomic_DNA"/>
</dbReference>
<dbReference type="PANTHER" id="PTHR31100">
    <property type="entry name" value="AT-HOOK MOTIF NUCLEAR-LOCALIZED PROTEIN 15"/>
    <property type="match status" value="1"/>
</dbReference>
<dbReference type="GO" id="GO:0003680">
    <property type="term" value="F:minor groove of adenine-thymine-rich DNA binding"/>
    <property type="evidence" value="ECO:0007669"/>
    <property type="project" value="InterPro"/>
</dbReference>
<dbReference type="SUPFAM" id="SSF117856">
    <property type="entry name" value="AF0104/ALDC/Ptd012-like"/>
    <property type="match status" value="1"/>
</dbReference>
<dbReference type="InterPro" id="IPR036397">
    <property type="entry name" value="RNaseH_sf"/>
</dbReference>
<keyword evidence="8" id="KW-0472">Membrane</keyword>
<dbReference type="Proteomes" id="UP000596661">
    <property type="component" value="Chromosome 2"/>
</dbReference>
<feature type="domain" description="CCHC-type" evidence="9">
    <location>
        <begin position="538"/>
        <end position="551"/>
    </location>
</feature>
<feature type="compositionally biased region" description="Polar residues" evidence="7">
    <location>
        <begin position="103"/>
        <end position="113"/>
    </location>
</feature>
<dbReference type="SUPFAM" id="SSF56219">
    <property type="entry name" value="DNase I-like"/>
    <property type="match status" value="1"/>
</dbReference>
<feature type="region of interest" description="Disordered" evidence="7">
    <location>
        <begin position="648"/>
        <end position="706"/>
    </location>
</feature>
<keyword evidence="6" id="KW-0479">Metal-binding</keyword>
<dbReference type="PROSITE" id="PS50158">
    <property type="entry name" value="ZF_CCHC"/>
    <property type="match status" value="1"/>
</dbReference>
<protein>
    <submittedName>
        <fullName evidence="12">Uncharacterized protein</fullName>
    </submittedName>
</protein>
<feature type="domain" description="PPC" evidence="11">
    <location>
        <begin position="214"/>
        <end position="350"/>
    </location>
</feature>
<keyword evidence="8" id="KW-0812">Transmembrane</keyword>
<dbReference type="GO" id="GO:0004523">
    <property type="term" value="F:RNA-DNA hybrid ribonuclease activity"/>
    <property type="evidence" value="ECO:0007669"/>
    <property type="project" value="InterPro"/>
</dbReference>
<feature type="compositionally biased region" description="Basic and acidic residues" evidence="7">
    <location>
        <begin position="114"/>
        <end position="129"/>
    </location>
</feature>
<dbReference type="PROSITE" id="PS51742">
    <property type="entry name" value="PPC"/>
    <property type="match status" value="1"/>
</dbReference>
<keyword evidence="8" id="KW-1133">Transmembrane helix</keyword>
<keyword evidence="6" id="KW-0863">Zinc-finger</keyword>
<keyword evidence="6" id="KW-0862">Zinc</keyword>
<evidence type="ECO:0000256" key="5">
    <source>
        <dbReference type="ARBA" id="ARBA00023242"/>
    </source>
</evidence>
<dbReference type="GO" id="GO:0008270">
    <property type="term" value="F:zinc ion binding"/>
    <property type="evidence" value="ECO:0007669"/>
    <property type="project" value="UniProtKB-KW"/>
</dbReference>
<dbReference type="CDD" id="cd11378">
    <property type="entry name" value="DUF296"/>
    <property type="match status" value="1"/>
</dbReference>
<dbReference type="Gene3D" id="3.30.1330.80">
    <property type="entry name" value="Hypothetical protein, similar to alpha- acetolactate decarboxylase, domain 2"/>
    <property type="match status" value="1"/>
</dbReference>
<dbReference type="EnsemblPlants" id="evm.model.02.435">
    <property type="protein sequence ID" value="cds.evm.model.02.435"/>
    <property type="gene ID" value="evm.TU.02.435"/>
</dbReference>
<keyword evidence="3" id="KW-0238">DNA-binding</keyword>
<evidence type="ECO:0000256" key="2">
    <source>
        <dbReference type="ARBA" id="ARBA00023015"/>
    </source>
</evidence>
<dbReference type="SUPFAM" id="SSF53098">
    <property type="entry name" value="Ribonuclease H-like"/>
    <property type="match status" value="1"/>
</dbReference>
<dbReference type="PANTHER" id="PTHR31100:SF14">
    <property type="entry name" value="AT-HOOK MOTIF NUCLEAR-LOCALIZED PROTEIN 15"/>
    <property type="match status" value="1"/>
</dbReference>
<feature type="region of interest" description="Disordered" evidence="7">
    <location>
        <begin position="99"/>
        <end position="214"/>
    </location>
</feature>
<sequence>MRQGRITGSLNVRFTLNRRSGKARRFRKLALEGPLLLQPQITEDAAPFCSVFVSSDSPVLTSRFCILLYYWVLLLDLSIWVLGKRIRVLMKKQGNVAMRGVDSMSSPPSLQLRNTDEDANKLGPRREQEFINDNNLTITTTPPTKKISPQKQSHHHQNLEDDDSGDDPNSAGHESFEPSGSGGGGGSSNRRPRGRPPGSKNKPKPPVVITKESPNALRSHVLEISSGSDIVESIATFAQRRHRGVSVLSGSGIVTNVTLRQPAAPGGVITLQGRFEILSLSGAFLPSPSPPGATGLTVYLAGGQGQVVGGTVTGALVASGPVIVIGATFMNATFERLPLEQEEEAPAAAGGEKLASYILKNGSVMVMELSAIDLKAWKVNDDGFINQMSGLWAFRFPVTITARCEGYFLVQFRCSGDMQRTLYRQPWHFNNQPIVFHSAPSLSTPAITDFTHIPFWVQVHGLPFLSKTKVMANIIGSIVGEFLKVDDDSLEEGWGPFMRIRISLDVTQPLLRGTLLKITGLVDDLWVILKYEKLPDICYKCGRLGHTFLRCIEFLEAEDVGGDTSLPYGPWMKGDPLPRRGTGRPLSLTNVQNVAWPLMTRLVRNSLTQALPLTPTLPPRPQNIRPSEQATISFAALATSLPASSNFPLAPWEQSSNNPLPPPSLQNIINRMSTSSPENPTSTHNNPSILPTATLGSSPSLHSPTIDPYATTTISIDTPPIVTAREFTNNRSFKRQSVQVGCSLRNMLKRCRLHPNSDNSTSDLTTATVTDFEADLADDVPSTNSAEDEDADLAGVAQPRQVRNALNFLNGIEVPRKGLGGGLMLLWKGNLDVTLLTFSMNHISCYVQCDDGIKWHFSGFYGAPTNVEKKQTWKILKRLADIAPQNPWMVVGDFNEIFSNDLKVGGTLRDNALINAFHNAVNKGHLTRLDHNDDIYTWTNKSEGAAHMKECLDHCFINSHWQQAFPYISLHHLDYYSSDHRALKITMNDQPTNVHLSPKRRSRFKYEALWLNDTECQDLVARHWDPSSHQSMRQVVTNIKQCSTHLQAWHDKKYGDANTKYFHSRASGCKANNCIKKLHTPSGLVVTDLDVYSGLLSMGSDKSPGPDGMSVMFCTHHWSIVGPLVTMAVLDVLNNNGDPSLINNTLITLIPKIKSPTTVAHFRPISLCNVLYKLISKTIVLRIKNYLPLVISENQSAFLSNRLITDNVLVAFELLHCLKNKTMGKKGYSTMKLDMSKAFDRVEWHFIEHVLLKMGFHVKLVDLIMKCLRSTSFSFLINGHVTGHLISERGIRQGDPISPYLFLICVESFSCLLKHQEAQGMLTGLAITRHAPPISHLLFADDSLLLCRTDARSCVAIKSTLDLYSRASGQLINAGKSVMSFTQNTTLADQRAFHQTLEDGHSMHWKNWNALCRSKLEGGLGFRNFIDFNQALLAKQAWRLVDNNDSLLYRTLYHRYFSRSTFLQARLGHNPSYTWRSILWGRDLWVKGLCWKVGTGSSISCASDPWLPGTTNFAPVLCMDANNDLRVSDLITADHKLIWQHSPHGCYNVKSGYHLATNIRDQESPSSSNLNTKWWSHFWHLNLPCKVKIFAWRVIHNVLPLAANLFKRHIAPDPKCSRCNYHNESLNHAFFLCKKAKQVWRLLPFQVDLAAATSSSDGEFVHSLFHFYDNFQMEIILCIMWYLWHDRNNSLFGKQTNLPTIIVDNALHFLNEFHSHTSRQAPLPFAKPVMNKSWQPPPHGQLKLNVDAALDSAAGVMGIGGIVRDSNGNVVAAISKSIRGCFQVKEIEAHAISLCLQWLHHSGYVIHFIETDAQLVSQSVNNYQVHHSRFHDLIYDVIYQMSFFPRVSLSHVCRSANNAAHGLARFALRLDSDMVWRADVPAPIQAVVVNELPH</sequence>
<dbReference type="Pfam" id="PF14392">
    <property type="entry name" value="zf-CCHC_4"/>
    <property type="match status" value="1"/>
</dbReference>
<dbReference type="InterPro" id="IPR043502">
    <property type="entry name" value="DNA/RNA_pol_sf"/>
</dbReference>
<feature type="compositionally biased region" description="Polar residues" evidence="7">
    <location>
        <begin position="671"/>
        <end position="703"/>
    </location>
</feature>
<reference evidence="12" key="1">
    <citation type="submission" date="2018-11" db="EMBL/GenBank/DDBJ databases">
        <authorList>
            <person name="Grassa J C."/>
        </authorList>
    </citation>
    <scope>NUCLEOTIDE SEQUENCE [LARGE SCALE GENOMIC DNA]</scope>
</reference>
<feature type="domain" description="Reverse transcriptase" evidence="10">
    <location>
        <begin position="1131"/>
        <end position="1410"/>
    </location>
</feature>
<dbReference type="InterPro" id="IPR044730">
    <property type="entry name" value="RNase_H-like_dom_plant"/>
</dbReference>
<dbReference type="InterPro" id="IPR012337">
    <property type="entry name" value="RNaseH-like_sf"/>
</dbReference>
<dbReference type="InterPro" id="IPR025558">
    <property type="entry name" value="DUF4283"/>
</dbReference>
<dbReference type="CDD" id="cd06222">
    <property type="entry name" value="RNase_H_like"/>
    <property type="match status" value="1"/>
</dbReference>
<evidence type="ECO:0000259" key="9">
    <source>
        <dbReference type="PROSITE" id="PS50158"/>
    </source>
</evidence>
<dbReference type="InterPro" id="IPR025836">
    <property type="entry name" value="Zn_knuckle_CX2CX4HX4C"/>
</dbReference>